<accession>A0ABN2Y1Q8</accession>
<feature type="signal peptide" evidence="1">
    <location>
        <begin position="1"/>
        <end position="33"/>
    </location>
</feature>
<dbReference type="Proteomes" id="UP001500575">
    <property type="component" value="Unassembled WGS sequence"/>
</dbReference>
<evidence type="ECO:0000313" key="2">
    <source>
        <dbReference type="EMBL" id="GAA2119189.1"/>
    </source>
</evidence>
<dbReference type="PROSITE" id="PS51257">
    <property type="entry name" value="PROKAR_LIPOPROTEIN"/>
    <property type="match status" value="1"/>
</dbReference>
<sequence>MGHAVRMQPGRAFAVALGLLGLALSGGCGSAGAPGTTAPTGVDGLVVPTPSPDPDDFVPRIDNPYLPLVPGSTWTYESKSSTGTETITVTVTDETRTVAGVETTVVHDEVRDARGKLVEDTYDWFAQDRAGNVWYFGEDTTAYDEDPDDPEDSTVSTEGSWEAGVDGAMAGVAMLAAPRIGDGYRQEFLEGVAEDRAEVLRVSVTLDLDTESYDDVVVTSDTTPLEPDLEERKYYAPGIGLVAEETVRGEKEQVRLVTYTPAAPAS</sequence>
<proteinExistence type="predicted"/>
<reference evidence="2 3" key="1">
    <citation type="journal article" date="2019" name="Int. J. Syst. Evol. Microbiol.">
        <title>The Global Catalogue of Microorganisms (GCM) 10K type strain sequencing project: providing services to taxonomists for standard genome sequencing and annotation.</title>
        <authorList>
            <consortium name="The Broad Institute Genomics Platform"/>
            <consortium name="The Broad Institute Genome Sequencing Center for Infectious Disease"/>
            <person name="Wu L."/>
            <person name="Ma J."/>
        </authorList>
    </citation>
    <scope>NUCLEOTIDE SEQUENCE [LARGE SCALE GENOMIC DNA]</scope>
    <source>
        <strain evidence="2 3">JCM 16021</strain>
    </source>
</reference>
<feature type="chain" id="PRO_5046142068" description="DUF3068 domain-containing protein" evidence="1">
    <location>
        <begin position="34"/>
        <end position="266"/>
    </location>
</feature>
<evidence type="ECO:0000313" key="3">
    <source>
        <dbReference type="Proteomes" id="UP001500575"/>
    </source>
</evidence>
<dbReference type="EMBL" id="BAAAQQ010000003">
    <property type="protein sequence ID" value="GAA2119189.1"/>
    <property type="molecule type" value="Genomic_DNA"/>
</dbReference>
<name>A0ABN2Y1Q8_9ACTN</name>
<organism evidence="2 3">
    <name type="scientific">Nocardioides bigeumensis</name>
    <dbReference type="NCBI Taxonomy" id="433657"/>
    <lineage>
        <taxon>Bacteria</taxon>
        <taxon>Bacillati</taxon>
        <taxon>Actinomycetota</taxon>
        <taxon>Actinomycetes</taxon>
        <taxon>Propionibacteriales</taxon>
        <taxon>Nocardioidaceae</taxon>
        <taxon>Nocardioides</taxon>
    </lineage>
</organism>
<gene>
    <name evidence="2" type="ORF">GCM10009843_11700</name>
</gene>
<keyword evidence="3" id="KW-1185">Reference proteome</keyword>
<evidence type="ECO:0000256" key="1">
    <source>
        <dbReference type="SAM" id="SignalP"/>
    </source>
</evidence>
<evidence type="ECO:0008006" key="4">
    <source>
        <dbReference type="Google" id="ProtNLM"/>
    </source>
</evidence>
<comment type="caution">
    <text evidence="2">The sequence shown here is derived from an EMBL/GenBank/DDBJ whole genome shotgun (WGS) entry which is preliminary data.</text>
</comment>
<keyword evidence="1" id="KW-0732">Signal</keyword>
<protein>
    <recommendedName>
        <fullName evidence="4">DUF3068 domain-containing protein</fullName>
    </recommendedName>
</protein>